<dbReference type="EC" id="2.4.-.-" evidence="12"/>
<evidence type="ECO:0000256" key="5">
    <source>
        <dbReference type="ARBA" id="ARBA00022692"/>
    </source>
</evidence>
<evidence type="ECO:0000256" key="7">
    <source>
        <dbReference type="ARBA" id="ARBA00022989"/>
    </source>
</evidence>
<accession>A0A426YYY1</accession>
<dbReference type="GO" id="GO:0042285">
    <property type="term" value="F:xylosyltransferase activity"/>
    <property type="evidence" value="ECO:0007669"/>
    <property type="project" value="TreeGrafter"/>
</dbReference>
<keyword evidence="10" id="KW-0325">Glycoprotein</keyword>
<evidence type="ECO:0000313" key="13">
    <source>
        <dbReference type="EMBL" id="RRT56949.1"/>
    </source>
</evidence>
<comment type="similarity">
    <text evidence="2 12">Belongs to the glycosyltransferase 43 family.</text>
</comment>
<keyword evidence="7" id="KW-1133">Transmembrane helix</keyword>
<dbReference type="GO" id="GO:0009834">
    <property type="term" value="P:plant-type secondary cell wall biogenesis"/>
    <property type="evidence" value="ECO:0007669"/>
    <property type="project" value="TreeGrafter"/>
</dbReference>
<gene>
    <name evidence="13" type="ORF">B296_00037309</name>
</gene>
<comment type="caution">
    <text evidence="13">The sequence shown here is derived from an EMBL/GenBank/DDBJ whole genome shotgun (WGS) entry which is preliminary data.</text>
</comment>
<evidence type="ECO:0000256" key="9">
    <source>
        <dbReference type="ARBA" id="ARBA00023136"/>
    </source>
</evidence>
<evidence type="ECO:0000256" key="2">
    <source>
        <dbReference type="ARBA" id="ARBA00007706"/>
    </source>
</evidence>
<keyword evidence="9" id="KW-0472">Membrane</keyword>
<keyword evidence="6 12" id="KW-0735">Signal-anchor</keyword>
<proteinExistence type="inferred from homology"/>
<evidence type="ECO:0000256" key="3">
    <source>
        <dbReference type="ARBA" id="ARBA00022676"/>
    </source>
</evidence>
<dbReference type="GO" id="GO:0015018">
    <property type="term" value="F:galactosylgalactosylxylosylprotein 3-beta-glucuronosyltransferase activity"/>
    <property type="evidence" value="ECO:0007669"/>
    <property type="project" value="InterPro"/>
</dbReference>
<protein>
    <recommendedName>
        <fullName evidence="12">Glycosyltransferases</fullName>
        <ecNumber evidence="12">2.4.-.-</ecNumber>
    </recommendedName>
</protein>
<evidence type="ECO:0000256" key="1">
    <source>
        <dbReference type="ARBA" id="ARBA00004323"/>
    </source>
</evidence>
<keyword evidence="3" id="KW-0328">Glycosyltransferase</keyword>
<dbReference type="GO" id="GO:0071555">
    <property type="term" value="P:cell wall organization"/>
    <property type="evidence" value="ECO:0007669"/>
    <property type="project" value="UniProtKB-KW"/>
</dbReference>
<dbReference type="InterPro" id="IPR005027">
    <property type="entry name" value="Glyco_trans_43"/>
</dbReference>
<comment type="function">
    <text evidence="12">Involved in the synthesis of glucuronoxylan hemicellulose in secondary cell walls.</text>
</comment>
<keyword evidence="8 12" id="KW-0333">Golgi apparatus</keyword>
<evidence type="ECO:0000256" key="10">
    <source>
        <dbReference type="ARBA" id="ARBA00023180"/>
    </source>
</evidence>
<dbReference type="PANTHER" id="PTHR10896:SF59">
    <property type="entry name" value="BETA-1,4-XYLOSYLTRANSFERASE IRX9"/>
    <property type="match status" value="1"/>
</dbReference>
<evidence type="ECO:0000256" key="8">
    <source>
        <dbReference type="ARBA" id="ARBA00023034"/>
    </source>
</evidence>
<dbReference type="GO" id="GO:0000139">
    <property type="term" value="C:Golgi membrane"/>
    <property type="evidence" value="ECO:0007669"/>
    <property type="project" value="UniProtKB-SubCell"/>
</dbReference>
<dbReference type="InterPro" id="IPR029044">
    <property type="entry name" value="Nucleotide-diphossugar_trans"/>
</dbReference>
<organism evidence="13 14">
    <name type="scientific">Ensete ventricosum</name>
    <name type="common">Abyssinian banana</name>
    <name type="synonym">Musa ensete</name>
    <dbReference type="NCBI Taxonomy" id="4639"/>
    <lineage>
        <taxon>Eukaryota</taxon>
        <taxon>Viridiplantae</taxon>
        <taxon>Streptophyta</taxon>
        <taxon>Embryophyta</taxon>
        <taxon>Tracheophyta</taxon>
        <taxon>Spermatophyta</taxon>
        <taxon>Magnoliopsida</taxon>
        <taxon>Liliopsida</taxon>
        <taxon>Zingiberales</taxon>
        <taxon>Musaceae</taxon>
        <taxon>Ensete</taxon>
    </lineage>
</organism>
<dbReference type="Proteomes" id="UP000287651">
    <property type="component" value="Unassembled WGS sequence"/>
</dbReference>
<dbReference type="PANTHER" id="PTHR10896">
    <property type="entry name" value="GALACTOSYLGALACTOSYLXYLOSYLPROTEIN 3-BETA-GLUCURONOSYLTRANSFERASE BETA-1,3-GLUCURONYLTRANSFERASE"/>
    <property type="match status" value="1"/>
</dbReference>
<dbReference type="AlphaFoldDB" id="A0A426YYY1"/>
<keyword evidence="5" id="KW-0812">Transmembrane</keyword>
<dbReference type="EMBL" id="AMZH03009396">
    <property type="protein sequence ID" value="RRT56949.1"/>
    <property type="molecule type" value="Genomic_DNA"/>
</dbReference>
<dbReference type="SUPFAM" id="SSF53448">
    <property type="entry name" value="Nucleotide-diphospho-sugar transferases"/>
    <property type="match status" value="1"/>
</dbReference>
<evidence type="ECO:0000256" key="4">
    <source>
        <dbReference type="ARBA" id="ARBA00022679"/>
    </source>
</evidence>
<sequence length="246" mass="27784">MGSFDRPRKRIHLWKKALIHLALCFVMGFFTGFAPASTASIFSRRTGNSDRPTRPVPALEKLAGPGIANRSVMAEIPVGESPESHLDRQLIIVTTTRSDDRLQEAFLRRLACTLKLVPPPLLWIVVQARAAAPVTAEMLRKTGVMYRHLTFENKFTDPAAEADHQRNVALNHVEYHRLAGVVHFADASNVYHLEFFEEIRQIKYARSLCLLSSFCRTSKNTQGSFGIERSLQPWLRSLYATSKCFS</sequence>
<dbReference type="Pfam" id="PF03360">
    <property type="entry name" value="Glyco_transf_43"/>
    <property type="match status" value="1"/>
</dbReference>
<dbReference type="Gene3D" id="3.90.550.10">
    <property type="entry name" value="Spore Coat Polysaccharide Biosynthesis Protein SpsA, Chain A"/>
    <property type="match status" value="1"/>
</dbReference>
<reference evidence="13 14" key="1">
    <citation type="journal article" date="2014" name="Agronomy (Basel)">
        <title>A Draft Genome Sequence for Ensete ventricosum, the Drought-Tolerant Tree Against Hunger.</title>
        <authorList>
            <person name="Harrison J."/>
            <person name="Moore K.A."/>
            <person name="Paszkiewicz K."/>
            <person name="Jones T."/>
            <person name="Grant M."/>
            <person name="Ambacheew D."/>
            <person name="Muzemil S."/>
            <person name="Studholme D.J."/>
        </authorList>
    </citation>
    <scope>NUCLEOTIDE SEQUENCE [LARGE SCALE GENOMIC DNA]</scope>
</reference>
<dbReference type="GO" id="GO:0010417">
    <property type="term" value="P:glucuronoxylan biosynthetic process"/>
    <property type="evidence" value="ECO:0007669"/>
    <property type="project" value="TreeGrafter"/>
</dbReference>
<keyword evidence="11 12" id="KW-0961">Cell wall biogenesis/degradation</keyword>
<evidence type="ECO:0000256" key="12">
    <source>
        <dbReference type="RuleBase" id="RU363127"/>
    </source>
</evidence>
<keyword evidence="4 12" id="KW-0808">Transferase</keyword>
<evidence type="ECO:0000256" key="6">
    <source>
        <dbReference type="ARBA" id="ARBA00022968"/>
    </source>
</evidence>
<evidence type="ECO:0000313" key="14">
    <source>
        <dbReference type="Proteomes" id="UP000287651"/>
    </source>
</evidence>
<evidence type="ECO:0000256" key="11">
    <source>
        <dbReference type="ARBA" id="ARBA00023316"/>
    </source>
</evidence>
<comment type="subcellular location">
    <subcellularLocation>
        <location evidence="1 12">Golgi apparatus membrane</location>
        <topology evidence="1 12">Single-pass type II membrane protein</topology>
    </subcellularLocation>
</comment>
<name>A0A426YYY1_ENSVE</name>